<evidence type="ECO:0000256" key="3">
    <source>
        <dbReference type="ARBA" id="ARBA00004744"/>
    </source>
</evidence>
<dbReference type="InterPro" id="IPR002937">
    <property type="entry name" value="Amino_oxidase"/>
</dbReference>
<evidence type="ECO:0000313" key="13">
    <source>
        <dbReference type="EMBL" id="PWI57473.1"/>
    </source>
</evidence>
<keyword evidence="11" id="KW-0963">Cytoplasm</keyword>
<evidence type="ECO:0000313" key="14">
    <source>
        <dbReference type="Proteomes" id="UP000245380"/>
    </source>
</evidence>
<dbReference type="Proteomes" id="UP000245380">
    <property type="component" value="Unassembled WGS sequence"/>
</dbReference>
<sequence>MSEHHVVIIGGGITGLVAAYQLRKLHDAGILPIHCTVIEQDHRLGGKIHTRKTEQYLLELGPDSIYTRKPAGIEFLHELGLTDEIVPANPSGGTFVWHHHRLQPLPPGVNTGVPTDLGAFAKTQLLSMKGKLRALADLVLPFEPYPADIALGKLLRKRLGDEVVDLIASPLLAGIHAGDIDRLSLDATMPMWRTLYEKHRSLIIGALSQKKKVVKRPTIPAQPMFINLKGGLEQLIERTVTQIRDFADLRTETRAMEIIKSNLNYTIKIMEKGATSYLQADAVILATPAFAAAEILSPLGVSVEHLQSIRYASTATISLGYNRAFALPISGSGYLVPRTEGSNLTACTIISNKWSHASKQGNLLIRCYVGRDGQEEALKWDDEHLLKATLEELKESMGIPESPDFVEIKRWMSSMPQYDVGHLDRLRQIDQDLVSFPGIYLAGAAYRGLGIPDCIKDAKRVVEQLEHDLLNSVK</sequence>
<comment type="cofactor">
    <cofactor evidence="2 11">
        <name>FAD</name>
        <dbReference type="ChEBI" id="CHEBI:57692"/>
    </cofactor>
</comment>
<evidence type="ECO:0000256" key="4">
    <source>
        <dbReference type="ARBA" id="ARBA00008310"/>
    </source>
</evidence>
<keyword evidence="9 11" id="KW-0560">Oxidoreductase</keyword>
<comment type="catalytic activity">
    <reaction evidence="1">
        <text>coproporphyrinogen III + 3 O2 = coproporphyrin III + 3 H2O2</text>
        <dbReference type="Rhea" id="RHEA:43436"/>
        <dbReference type="ChEBI" id="CHEBI:15379"/>
        <dbReference type="ChEBI" id="CHEBI:16240"/>
        <dbReference type="ChEBI" id="CHEBI:57309"/>
        <dbReference type="ChEBI" id="CHEBI:131725"/>
        <dbReference type="EC" id="1.3.3.15"/>
    </reaction>
    <physiologicalReaction direction="left-to-right" evidence="1">
        <dbReference type="Rhea" id="RHEA:43437"/>
    </physiologicalReaction>
</comment>
<dbReference type="Gene3D" id="1.10.3110.10">
    <property type="entry name" value="protoporphyrinogen ix oxidase, domain 3"/>
    <property type="match status" value="1"/>
</dbReference>
<name>A0A2U3D866_SULT2</name>
<dbReference type="GO" id="GO:0006783">
    <property type="term" value="P:heme biosynthetic process"/>
    <property type="evidence" value="ECO:0007669"/>
    <property type="project" value="UniProtKB-UniRule"/>
</dbReference>
<accession>A0A2U3D866</accession>
<reference evidence="13 14" key="1">
    <citation type="submission" date="2016-11" db="EMBL/GenBank/DDBJ databases">
        <title>Comparative genomics of Acidibacillus ferroxidans species.</title>
        <authorList>
            <person name="Oliveira G."/>
            <person name="Nunes G."/>
            <person name="Oliveira R."/>
            <person name="Araujo F."/>
            <person name="Salim A."/>
            <person name="Scholte L."/>
            <person name="Morais D."/>
            <person name="Nancucheo I."/>
            <person name="Johnson D.B."/>
            <person name="Grail B."/>
            <person name="Bittencourt J."/>
            <person name="Valadares R."/>
        </authorList>
    </citation>
    <scope>NUCLEOTIDE SEQUENCE [LARGE SCALE GENOMIC DNA]</scope>
    <source>
        <strain evidence="13 14">Y002</strain>
    </source>
</reference>
<dbReference type="NCBIfam" id="TIGR00562">
    <property type="entry name" value="proto_IX_ox"/>
    <property type="match status" value="1"/>
</dbReference>
<evidence type="ECO:0000256" key="7">
    <source>
        <dbReference type="ARBA" id="ARBA00022630"/>
    </source>
</evidence>
<keyword evidence="10 11" id="KW-0350">Heme biosynthesis</keyword>
<dbReference type="EC" id="1.3.3.15" evidence="5 11"/>
<evidence type="ECO:0000256" key="10">
    <source>
        <dbReference type="ARBA" id="ARBA00023133"/>
    </source>
</evidence>
<dbReference type="EMBL" id="MPDK01000012">
    <property type="protein sequence ID" value="PWI57473.1"/>
    <property type="molecule type" value="Genomic_DNA"/>
</dbReference>
<dbReference type="AlphaFoldDB" id="A0A2U3D866"/>
<dbReference type="SUPFAM" id="SSF54373">
    <property type="entry name" value="FAD-linked reductases, C-terminal domain"/>
    <property type="match status" value="1"/>
</dbReference>
<feature type="domain" description="Amine oxidase" evidence="12">
    <location>
        <begin position="13"/>
        <end position="464"/>
    </location>
</feature>
<dbReference type="Gene3D" id="3.90.660.20">
    <property type="entry name" value="Protoporphyrinogen oxidase, mitochondrial, domain 2"/>
    <property type="match status" value="1"/>
</dbReference>
<proteinExistence type="inferred from homology"/>
<dbReference type="Gene3D" id="3.50.50.60">
    <property type="entry name" value="FAD/NAD(P)-binding domain"/>
    <property type="match status" value="1"/>
</dbReference>
<gene>
    <name evidence="13" type="ORF">BM613_08340</name>
</gene>
<evidence type="ECO:0000256" key="1">
    <source>
        <dbReference type="ARBA" id="ARBA00001755"/>
    </source>
</evidence>
<dbReference type="GO" id="GO:0004729">
    <property type="term" value="F:oxygen-dependent protoporphyrinogen oxidase activity"/>
    <property type="evidence" value="ECO:0007669"/>
    <property type="project" value="UniProtKB-UniRule"/>
</dbReference>
<dbReference type="PANTHER" id="PTHR42923:SF3">
    <property type="entry name" value="PROTOPORPHYRINOGEN OXIDASE"/>
    <property type="match status" value="1"/>
</dbReference>
<dbReference type="InterPro" id="IPR004572">
    <property type="entry name" value="Protoporphyrinogen_oxidase"/>
</dbReference>
<dbReference type="SUPFAM" id="SSF51905">
    <property type="entry name" value="FAD/NAD(P)-binding domain"/>
    <property type="match status" value="1"/>
</dbReference>
<keyword evidence="7 11" id="KW-0285">Flavoprotein</keyword>
<dbReference type="GO" id="GO:0005737">
    <property type="term" value="C:cytoplasm"/>
    <property type="evidence" value="ECO:0007669"/>
    <property type="project" value="UniProtKB-SubCell"/>
</dbReference>
<evidence type="ECO:0000256" key="2">
    <source>
        <dbReference type="ARBA" id="ARBA00001974"/>
    </source>
</evidence>
<evidence type="ECO:0000256" key="9">
    <source>
        <dbReference type="ARBA" id="ARBA00023002"/>
    </source>
</evidence>
<evidence type="ECO:0000259" key="12">
    <source>
        <dbReference type="Pfam" id="PF01593"/>
    </source>
</evidence>
<keyword evidence="8 11" id="KW-0274">FAD</keyword>
<dbReference type="Pfam" id="PF01593">
    <property type="entry name" value="Amino_oxidase"/>
    <property type="match status" value="1"/>
</dbReference>
<dbReference type="PANTHER" id="PTHR42923">
    <property type="entry name" value="PROTOPORPHYRINOGEN OXIDASE"/>
    <property type="match status" value="1"/>
</dbReference>
<comment type="similarity">
    <text evidence="4 11">Belongs to the protoporphyrinogen/coproporphyrinogen oxidase family. Coproporphyrinogen III oxidase subfamily.</text>
</comment>
<comment type="subcellular location">
    <subcellularLocation>
        <location evidence="11">Cytoplasm</location>
    </subcellularLocation>
</comment>
<comment type="pathway">
    <text evidence="3 11">Porphyrin-containing compound metabolism; protoheme biosynthesis.</text>
</comment>
<evidence type="ECO:0000256" key="5">
    <source>
        <dbReference type="ARBA" id="ARBA00012402"/>
    </source>
</evidence>
<evidence type="ECO:0000256" key="6">
    <source>
        <dbReference type="ARBA" id="ARBA00019046"/>
    </source>
</evidence>
<dbReference type="InterPro" id="IPR050464">
    <property type="entry name" value="Zeta_carotene_desat/Oxidored"/>
</dbReference>
<keyword evidence="14" id="KW-1185">Reference proteome</keyword>
<comment type="caution">
    <text evidence="13">The sequence shown here is derived from an EMBL/GenBank/DDBJ whole genome shotgun (WGS) entry which is preliminary data.</text>
</comment>
<evidence type="ECO:0000256" key="8">
    <source>
        <dbReference type="ARBA" id="ARBA00022827"/>
    </source>
</evidence>
<dbReference type="InterPro" id="IPR036188">
    <property type="entry name" value="FAD/NAD-bd_sf"/>
</dbReference>
<organism evidence="13 14">
    <name type="scientific">Sulfoacidibacillus thermotolerans</name>
    <name type="common">Acidibacillus sulfuroxidans</name>
    <dbReference type="NCBI Taxonomy" id="1765684"/>
    <lineage>
        <taxon>Bacteria</taxon>
        <taxon>Bacillati</taxon>
        <taxon>Bacillota</taxon>
        <taxon>Bacilli</taxon>
        <taxon>Bacillales</taxon>
        <taxon>Alicyclobacillaceae</taxon>
        <taxon>Sulfoacidibacillus</taxon>
    </lineage>
</organism>
<protein>
    <recommendedName>
        <fullName evidence="6 11">Coproporphyrinogen III oxidase</fullName>
        <ecNumber evidence="5 11">1.3.3.15</ecNumber>
    </recommendedName>
</protein>
<dbReference type="RefSeq" id="WP_181362984.1">
    <property type="nucleotide sequence ID" value="NZ_MPDK01000012.1"/>
</dbReference>
<dbReference type="UniPathway" id="UPA00252"/>
<comment type="function">
    <text evidence="11">Involved in coproporphyrin-dependent heme b biosynthesis. Catalyzes the oxidation of coproporphyrinogen III to coproporphyrin III.</text>
</comment>
<evidence type="ECO:0000256" key="11">
    <source>
        <dbReference type="RuleBase" id="RU364052"/>
    </source>
</evidence>